<reference evidence="1 2" key="1">
    <citation type="submission" date="2014-12" db="EMBL/GenBank/DDBJ databases">
        <title>Draft genome sequences of 29 type strains of Enterococci.</title>
        <authorList>
            <person name="Zhong Z."/>
            <person name="Sun Z."/>
            <person name="Liu W."/>
            <person name="Zhang W."/>
            <person name="Zhang H."/>
        </authorList>
    </citation>
    <scope>NUCLEOTIDE SEQUENCE [LARGE SCALE GENOMIC DNA]</scope>
    <source>
        <strain evidence="1 2">DSM 22802</strain>
    </source>
</reference>
<comment type="caution">
    <text evidence="1">The sequence shown here is derived from an EMBL/GenBank/DDBJ whole genome shotgun (WGS) entry which is preliminary data.</text>
</comment>
<proteinExistence type="predicted"/>
<organism evidence="1 2">
    <name type="scientific">Enterococcus devriesei</name>
    <dbReference type="NCBI Taxonomy" id="319970"/>
    <lineage>
        <taxon>Bacteria</taxon>
        <taxon>Bacillati</taxon>
        <taxon>Bacillota</taxon>
        <taxon>Bacilli</taxon>
        <taxon>Lactobacillales</taxon>
        <taxon>Enterococcaceae</taxon>
        <taxon>Enterococcus</taxon>
    </lineage>
</organism>
<dbReference type="Proteomes" id="UP000183700">
    <property type="component" value="Unassembled WGS sequence"/>
</dbReference>
<evidence type="ECO:0000313" key="2">
    <source>
        <dbReference type="Proteomes" id="UP000183700"/>
    </source>
</evidence>
<name>A0A1L8SVX0_9ENTE</name>
<dbReference type="RefSeq" id="WP_071862049.1">
    <property type="nucleotide sequence ID" value="NZ_JBHLVS010000013.1"/>
</dbReference>
<dbReference type="STRING" id="319970.RV00_GL002240"/>
<accession>A0A1L8SVX0</accession>
<evidence type="ECO:0000313" key="1">
    <source>
        <dbReference type="EMBL" id="OJG36096.1"/>
    </source>
</evidence>
<protein>
    <submittedName>
        <fullName evidence="1">Uncharacterized protein</fullName>
    </submittedName>
</protein>
<keyword evidence="2" id="KW-1185">Reference proteome</keyword>
<gene>
    <name evidence="1" type="ORF">RV00_GL002240</name>
</gene>
<sequence>MLQQPFTPRQMFRLKPKTLEKRITAYYALSGDQDNVIKLVRVLQIRQVLGKEEVSKPCDELIRRLYLNGATETMKRYCYYFYDYFTEAEWKEILSRLFVVLPKLQRIYQLLVILDCYQVEQFVIP</sequence>
<dbReference type="EMBL" id="JXKM01000004">
    <property type="protein sequence ID" value="OJG36096.1"/>
    <property type="molecule type" value="Genomic_DNA"/>
</dbReference>
<dbReference type="AlphaFoldDB" id="A0A1L8SVX0"/>
<dbReference type="OrthoDB" id="2194814at2"/>